<dbReference type="Gene3D" id="1.20.200.10">
    <property type="entry name" value="Fumarase/aspartase (Central domain)"/>
    <property type="match status" value="1"/>
</dbReference>
<evidence type="ECO:0000256" key="5">
    <source>
        <dbReference type="ARBA" id="ARBA00017058"/>
    </source>
</evidence>
<evidence type="ECO:0000256" key="6">
    <source>
        <dbReference type="ARBA" id="ARBA00022755"/>
    </source>
</evidence>
<dbReference type="FunFam" id="1.20.200.10:FF:000008">
    <property type="entry name" value="Adenylosuccinate lyase"/>
    <property type="match status" value="1"/>
</dbReference>
<name>X0ZR78_9ZZZZ</name>
<dbReference type="Pfam" id="PF00206">
    <property type="entry name" value="Lyase_1"/>
    <property type="match status" value="1"/>
</dbReference>
<comment type="pathway">
    <text evidence="2">Purine metabolism; AMP biosynthesis via de novo pathway; AMP from IMP: step 2/2.</text>
</comment>
<evidence type="ECO:0000256" key="7">
    <source>
        <dbReference type="ARBA" id="ARBA00023239"/>
    </source>
</evidence>
<comment type="similarity">
    <text evidence="3">Belongs to the lyase 1 family. Adenylosuccinate lyase subfamily.</text>
</comment>
<evidence type="ECO:0000256" key="9">
    <source>
        <dbReference type="ARBA" id="ARBA00030717"/>
    </source>
</evidence>
<dbReference type="EMBL" id="BART01007615">
    <property type="protein sequence ID" value="GAG60537.1"/>
    <property type="molecule type" value="Genomic_DNA"/>
</dbReference>
<evidence type="ECO:0000256" key="10">
    <source>
        <dbReference type="ARBA" id="ARBA00049115"/>
    </source>
</evidence>
<dbReference type="UniPathway" id="UPA00075">
    <property type="reaction ID" value="UER00336"/>
</dbReference>
<comment type="caution">
    <text evidence="12">The sequence shown here is derived from an EMBL/GenBank/DDBJ whole genome shotgun (WGS) entry which is preliminary data.</text>
</comment>
<dbReference type="EC" id="4.3.2.2" evidence="4"/>
<dbReference type="NCBIfam" id="TIGR00928">
    <property type="entry name" value="purB"/>
    <property type="match status" value="1"/>
</dbReference>
<evidence type="ECO:0000256" key="1">
    <source>
        <dbReference type="ARBA" id="ARBA00004706"/>
    </source>
</evidence>
<dbReference type="InterPro" id="IPR020557">
    <property type="entry name" value="Fumarate_lyase_CS"/>
</dbReference>
<dbReference type="PANTHER" id="PTHR43172:SF1">
    <property type="entry name" value="ADENYLOSUCCINATE LYASE"/>
    <property type="match status" value="1"/>
</dbReference>
<gene>
    <name evidence="12" type="ORF">S01H4_17306</name>
</gene>
<dbReference type="InterPro" id="IPR008948">
    <property type="entry name" value="L-Aspartase-like"/>
</dbReference>
<evidence type="ECO:0000256" key="4">
    <source>
        <dbReference type="ARBA" id="ARBA00012339"/>
    </source>
</evidence>
<evidence type="ECO:0000256" key="3">
    <source>
        <dbReference type="ARBA" id="ARBA00008273"/>
    </source>
</evidence>
<comment type="catalytic activity">
    <reaction evidence="8">
        <text>(2S)-2-[5-amino-1-(5-phospho-beta-D-ribosyl)imidazole-4-carboxamido]succinate = 5-amino-1-(5-phospho-beta-D-ribosyl)imidazole-4-carboxamide + fumarate</text>
        <dbReference type="Rhea" id="RHEA:23920"/>
        <dbReference type="ChEBI" id="CHEBI:29806"/>
        <dbReference type="ChEBI" id="CHEBI:58443"/>
        <dbReference type="ChEBI" id="CHEBI:58475"/>
        <dbReference type="EC" id="4.3.2.2"/>
    </reaction>
    <physiologicalReaction direction="left-to-right" evidence="8">
        <dbReference type="Rhea" id="RHEA:23921"/>
    </physiologicalReaction>
</comment>
<evidence type="ECO:0000259" key="11">
    <source>
        <dbReference type="Pfam" id="PF00206"/>
    </source>
</evidence>
<feature type="domain" description="Fumarate lyase N-terminal" evidence="11">
    <location>
        <begin position="7"/>
        <end position="285"/>
    </location>
</feature>
<comment type="catalytic activity">
    <reaction evidence="10">
        <text>N(6)-(1,2-dicarboxyethyl)-AMP = fumarate + AMP</text>
        <dbReference type="Rhea" id="RHEA:16853"/>
        <dbReference type="ChEBI" id="CHEBI:29806"/>
        <dbReference type="ChEBI" id="CHEBI:57567"/>
        <dbReference type="ChEBI" id="CHEBI:456215"/>
        <dbReference type="EC" id="4.3.2.2"/>
    </reaction>
    <physiologicalReaction direction="left-to-right" evidence="10">
        <dbReference type="Rhea" id="RHEA:16854"/>
    </physiologicalReaction>
</comment>
<dbReference type="CDD" id="cd01360">
    <property type="entry name" value="Adenylsuccinate_lyase_1"/>
    <property type="match status" value="1"/>
</dbReference>
<dbReference type="SUPFAM" id="SSF48557">
    <property type="entry name" value="L-aspartase-like"/>
    <property type="match status" value="1"/>
</dbReference>
<dbReference type="InterPro" id="IPR004769">
    <property type="entry name" value="Pur_lyase"/>
</dbReference>
<dbReference type="Gene3D" id="1.10.275.10">
    <property type="entry name" value="Fumarase/aspartase (N-terminal domain)"/>
    <property type="match status" value="1"/>
</dbReference>
<dbReference type="GO" id="GO:0070626">
    <property type="term" value="F:(S)-2-(5-amino-1-(5-phospho-D-ribosyl)imidazole-4-carboxamido) succinate lyase (fumarate-forming) activity"/>
    <property type="evidence" value="ECO:0007669"/>
    <property type="project" value="TreeGrafter"/>
</dbReference>
<dbReference type="InterPro" id="IPR024083">
    <property type="entry name" value="Fumarase/histidase_N"/>
</dbReference>
<dbReference type="PROSITE" id="PS00163">
    <property type="entry name" value="FUMARATE_LYASES"/>
    <property type="match status" value="1"/>
</dbReference>
<dbReference type="InterPro" id="IPR022761">
    <property type="entry name" value="Fumarate_lyase_N"/>
</dbReference>
<dbReference type="PRINTS" id="PR00145">
    <property type="entry name" value="ARGSUCLYASE"/>
</dbReference>
<dbReference type="GO" id="GO:0044208">
    <property type="term" value="P:'de novo' AMP biosynthetic process"/>
    <property type="evidence" value="ECO:0007669"/>
    <property type="project" value="UniProtKB-UniPathway"/>
</dbReference>
<dbReference type="PRINTS" id="PR00149">
    <property type="entry name" value="FUMRATELYASE"/>
</dbReference>
<dbReference type="GO" id="GO:0006189">
    <property type="term" value="P:'de novo' IMP biosynthetic process"/>
    <property type="evidence" value="ECO:0007669"/>
    <property type="project" value="UniProtKB-UniPathway"/>
</dbReference>
<reference evidence="12" key="1">
    <citation type="journal article" date="2014" name="Front. Microbiol.">
        <title>High frequency of phylogenetically diverse reductive dehalogenase-homologous genes in deep subseafloor sedimentary metagenomes.</title>
        <authorList>
            <person name="Kawai M."/>
            <person name="Futagami T."/>
            <person name="Toyoda A."/>
            <person name="Takaki Y."/>
            <person name="Nishi S."/>
            <person name="Hori S."/>
            <person name="Arai W."/>
            <person name="Tsubouchi T."/>
            <person name="Morono Y."/>
            <person name="Uchiyama I."/>
            <person name="Ito T."/>
            <person name="Fujiyama A."/>
            <person name="Inagaki F."/>
            <person name="Takami H."/>
        </authorList>
    </citation>
    <scope>NUCLEOTIDE SEQUENCE</scope>
    <source>
        <strain evidence="12">Expedition CK06-06</strain>
    </source>
</reference>
<evidence type="ECO:0000313" key="12">
    <source>
        <dbReference type="EMBL" id="GAG60537.1"/>
    </source>
</evidence>
<sequence>MIERYSRPRMKKIWSEENKFNQWLKVEIAVCEAWAELGKIPQDAIPRIRKANCNLERMAEVLKVTHHDMTAFLSSVAESLGEESRFIHLGLTSSDIMDTALSLQLKESTDILEQQVTDFIAVLKNKALEHKHTIMMGRTHGVHAEPITFGLKIALWVEEMKRNAQRLAEAKKAISVGKISGAVGTYATVPPQIEKIACDKLGLIPAPISSQIVQRDRHAQFMTTLAIMAGSLEKFATEIRNLQRTEILEVEEPFQAGQTGSSAMPHKRNPELCERICGLARLVRGHALTSLENIALWHERDISHSSTERIILPDSCLAIDYMLSLFIPIIRDLNVYTDNMRRNLELTR</sequence>
<keyword evidence="6" id="KW-0658">Purine biosynthesis</keyword>
<dbReference type="AlphaFoldDB" id="X0ZR78"/>
<comment type="pathway">
    <text evidence="1">Purine metabolism; IMP biosynthesis via de novo pathway; 5-amino-1-(5-phospho-D-ribosyl)imidazole-4-carboxamide from 5-amino-1-(5-phospho-D-ribosyl)imidazole-4-carboxylate: step 2/2.</text>
</comment>
<dbReference type="PANTHER" id="PTHR43172">
    <property type="entry name" value="ADENYLOSUCCINATE LYASE"/>
    <property type="match status" value="1"/>
</dbReference>
<organism evidence="12">
    <name type="scientific">marine sediment metagenome</name>
    <dbReference type="NCBI Taxonomy" id="412755"/>
    <lineage>
        <taxon>unclassified sequences</taxon>
        <taxon>metagenomes</taxon>
        <taxon>ecological metagenomes</taxon>
    </lineage>
</organism>
<accession>X0ZR78</accession>
<proteinExistence type="inferred from homology"/>
<protein>
    <recommendedName>
        <fullName evidence="5">Adenylosuccinate lyase</fullName>
        <ecNumber evidence="4">4.3.2.2</ecNumber>
    </recommendedName>
    <alternativeName>
        <fullName evidence="9">Adenylosuccinase</fullName>
    </alternativeName>
</protein>
<dbReference type="GO" id="GO:0004018">
    <property type="term" value="F:N6-(1,2-dicarboxyethyl)AMP AMP-lyase (fumarate-forming) activity"/>
    <property type="evidence" value="ECO:0007669"/>
    <property type="project" value="InterPro"/>
</dbReference>
<evidence type="ECO:0000256" key="8">
    <source>
        <dbReference type="ARBA" id="ARBA00024477"/>
    </source>
</evidence>
<keyword evidence="7" id="KW-0456">Lyase</keyword>
<evidence type="ECO:0000256" key="2">
    <source>
        <dbReference type="ARBA" id="ARBA00004734"/>
    </source>
</evidence>
<feature type="non-terminal residue" evidence="12">
    <location>
        <position position="348"/>
    </location>
</feature>
<dbReference type="GO" id="GO:0005829">
    <property type="term" value="C:cytosol"/>
    <property type="evidence" value="ECO:0007669"/>
    <property type="project" value="TreeGrafter"/>
</dbReference>
<dbReference type="UniPathway" id="UPA00074">
    <property type="reaction ID" value="UER00132"/>
</dbReference>
<dbReference type="InterPro" id="IPR000362">
    <property type="entry name" value="Fumarate_lyase_fam"/>
</dbReference>